<keyword evidence="1" id="KW-1133">Transmembrane helix</keyword>
<evidence type="ECO:0000313" key="3">
    <source>
        <dbReference type="Proteomes" id="UP000538292"/>
    </source>
</evidence>
<comment type="caution">
    <text evidence="2">The sequence shown here is derived from an EMBL/GenBank/DDBJ whole genome shotgun (WGS) entry which is preliminary data.</text>
</comment>
<sequence>MSEFQLVGLFLLVLGIIETSIFWIFRWKPKAFKEEDNIIVMFLNLILGLIAIDRFTLGLFFFMLGVILGTCLLIFG</sequence>
<evidence type="ECO:0000313" key="2">
    <source>
        <dbReference type="EMBL" id="MBA4601049.1"/>
    </source>
</evidence>
<dbReference type="RefSeq" id="WP_181737129.1">
    <property type="nucleotide sequence ID" value="NZ_JACEOL010000003.1"/>
</dbReference>
<evidence type="ECO:0000256" key="1">
    <source>
        <dbReference type="SAM" id="Phobius"/>
    </source>
</evidence>
<dbReference type="EMBL" id="JACEOL010000003">
    <property type="protein sequence ID" value="MBA4601049.1"/>
    <property type="molecule type" value="Genomic_DNA"/>
</dbReference>
<feature type="transmembrane region" description="Helical" evidence="1">
    <location>
        <begin position="37"/>
        <end position="52"/>
    </location>
</feature>
<feature type="transmembrane region" description="Helical" evidence="1">
    <location>
        <begin position="58"/>
        <end position="75"/>
    </location>
</feature>
<gene>
    <name evidence="2" type="ORF">H2C83_01640</name>
</gene>
<name>A0A7W1XPW6_9BACL</name>
<dbReference type="Proteomes" id="UP000538292">
    <property type="component" value="Unassembled WGS sequence"/>
</dbReference>
<feature type="transmembrane region" description="Helical" evidence="1">
    <location>
        <begin position="6"/>
        <end position="25"/>
    </location>
</feature>
<reference evidence="2 3" key="1">
    <citation type="submission" date="2020-07" db="EMBL/GenBank/DDBJ databases">
        <title>Thermoactinomyces phylogeny.</title>
        <authorList>
            <person name="Dunlap C."/>
        </authorList>
    </citation>
    <scope>NUCLEOTIDE SEQUENCE [LARGE SCALE GENOMIC DNA]</scope>
    <source>
        <strain evidence="2 3">AMNI-1</strain>
    </source>
</reference>
<keyword evidence="1" id="KW-0812">Transmembrane</keyword>
<protein>
    <submittedName>
        <fullName evidence="2">Uncharacterized protein</fullName>
    </submittedName>
</protein>
<dbReference type="AlphaFoldDB" id="A0A7W1XPW6"/>
<keyword evidence="1" id="KW-0472">Membrane</keyword>
<proteinExistence type="predicted"/>
<organism evidence="2 3">
    <name type="scientific">Thermoactinomyces mirandus</name>
    <dbReference type="NCBI Taxonomy" id="2756294"/>
    <lineage>
        <taxon>Bacteria</taxon>
        <taxon>Bacillati</taxon>
        <taxon>Bacillota</taxon>
        <taxon>Bacilli</taxon>
        <taxon>Bacillales</taxon>
        <taxon>Thermoactinomycetaceae</taxon>
        <taxon>Thermoactinomyces</taxon>
    </lineage>
</organism>
<keyword evidence="3" id="KW-1185">Reference proteome</keyword>
<accession>A0A7W1XPW6</accession>